<dbReference type="InterPro" id="IPR013785">
    <property type="entry name" value="Aldolase_TIM"/>
</dbReference>
<dbReference type="EC" id="2.2.1.2" evidence="5 11"/>
<dbReference type="NCBIfam" id="NF003026">
    <property type="entry name" value="PRK03903.1"/>
    <property type="match status" value="1"/>
</dbReference>
<accession>A0A3D8J0M1</accession>
<sequence>MINIWCDFIERGFLQSGFQDLVHTGLINGATTNPSIFANAFKSGNYQQAIQKIQETNSLQSLSKKQYAKAIYEHLALEDVQTAAKILQPLYEQDSKNGLISIEIDPYLCDDIESSIDEGKRLWQKLQCPNVMIKVPATSSGFVIMEKLMSAGIHVNATLVFSKEQVQNVLQAFQQAYKNLTNSTNNSSQVTQNPQGVISVFVSRYDREIDEHLEKALRGKYGICNATDIYQDFIERNNNPYFRILFASTGVKERNEIYRDAGYYVYPLAFDHCVNTLPLTTIQEIDYKKLQQIQITNNEYNDTLLQELRHKLDSVGINANELAQKLLQQGLESFQASFQDALNSFTNTPKGIL</sequence>
<protein>
    <recommendedName>
        <fullName evidence="5 11">Transaldolase</fullName>
        <ecNumber evidence="5 11">2.2.1.2</ecNumber>
    </recommendedName>
</protein>
<keyword evidence="8 11" id="KW-0570">Pentose shunt</keyword>
<evidence type="ECO:0000256" key="1">
    <source>
        <dbReference type="ARBA" id="ARBA00003518"/>
    </source>
</evidence>
<dbReference type="NCBIfam" id="TIGR00876">
    <property type="entry name" value="tal_mycobact"/>
    <property type="match status" value="1"/>
</dbReference>
<dbReference type="Proteomes" id="UP000256424">
    <property type="component" value="Unassembled WGS sequence"/>
</dbReference>
<keyword evidence="13" id="KW-1185">Reference proteome</keyword>
<comment type="similarity">
    <text evidence="4 11">Belongs to the transaldolase family. Type 2 subfamily.</text>
</comment>
<dbReference type="SUPFAM" id="SSF51569">
    <property type="entry name" value="Aldolase"/>
    <property type="match status" value="1"/>
</dbReference>
<comment type="function">
    <text evidence="1 11">Transaldolase is important for the balance of metabolites in the pentose-phosphate pathway.</text>
</comment>
<evidence type="ECO:0000256" key="9">
    <source>
        <dbReference type="ARBA" id="ARBA00023270"/>
    </source>
</evidence>
<evidence type="ECO:0000313" key="13">
    <source>
        <dbReference type="Proteomes" id="UP000256424"/>
    </source>
</evidence>
<keyword evidence="9 11" id="KW-0704">Schiff base</keyword>
<dbReference type="GO" id="GO:0004801">
    <property type="term" value="F:transaldolase activity"/>
    <property type="evidence" value="ECO:0007669"/>
    <property type="project" value="UniProtKB-UniRule"/>
</dbReference>
<dbReference type="Gene3D" id="3.20.20.70">
    <property type="entry name" value="Aldolase class I"/>
    <property type="match status" value="1"/>
</dbReference>
<dbReference type="EMBL" id="NXLW01000017">
    <property type="protein sequence ID" value="RDU70715.1"/>
    <property type="molecule type" value="Genomic_DNA"/>
</dbReference>
<organism evidence="12 13">
    <name type="scientific">Helicobacter aurati</name>
    <dbReference type="NCBI Taxonomy" id="137778"/>
    <lineage>
        <taxon>Bacteria</taxon>
        <taxon>Pseudomonadati</taxon>
        <taxon>Campylobacterota</taxon>
        <taxon>Epsilonproteobacteria</taxon>
        <taxon>Campylobacterales</taxon>
        <taxon>Helicobacteraceae</taxon>
        <taxon>Helicobacter</taxon>
    </lineage>
</organism>
<dbReference type="PIRSF" id="PIRSF036915">
    <property type="entry name" value="Trnald_Bac_Plnt"/>
    <property type="match status" value="1"/>
</dbReference>
<comment type="caution">
    <text evidence="12">The sequence shown here is derived from an EMBL/GenBank/DDBJ whole genome shotgun (WGS) entry which is preliminary data.</text>
</comment>
<dbReference type="OrthoDB" id="9809101at2"/>
<comment type="catalytic activity">
    <reaction evidence="10 11">
        <text>D-sedoheptulose 7-phosphate + D-glyceraldehyde 3-phosphate = D-erythrose 4-phosphate + beta-D-fructose 6-phosphate</text>
        <dbReference type="Rhea" id="RHEA:17053"/>
        <dbReference type="ChEBI" id="CHEBI:16897"/>
        <dbReference type="ChEBI" id="CHEBI:57483"/>
        <dbReference type="ChEBI" id="CHEBI:57634"/>
        <dbReference type="ChEBI" id="CHEBI:59776"/>
        <dbReference type="EC" id="2.2.1.2"/>
    </reaction>
</comment>
<keyword evidence="7 11" id="KW-0808">Transferase</keyword>
<evidence type="ECO:0000256" key="10">
    <source>
        <dbReference type="ARBA" id="ARBA00048810"/>
    </source>
</evidence>
<dbReference type="InterPro" id="IPR018225">
    <property type="entry name" value="Transaldolase_AS"/>
</dbReference>
<dbReference type="RefSeq" id="WP_104762269.1">
    <property type="nucleotide sequence ID" value="NZ_FZPM01000003.1"/>
</dbReference>
<evidence type="ECO:0000313" key="12">
    <source>
        <dbReference type="EMBL" id="RDU70715.1"/>
    </source>
</evidence>
<dbReference type="AlphaFoldDB" id="A0A3D8J0M1"/>
<comment type="pathway">
    <text evidence="3 11">Carbohydrate degradation; pentose phosphate pathway; D-glyceraldehyde 3-phosphate and beta-D-fructose 6-phosphate from D-ribose 5-phosphate and D-xylulose 5-phosphate (non-oxidative stage): step 2/3.</text>
</comment>
<dbReference type="GO" id="GO:0005737">
    <property type="term" value="C:cytoplasm"/>
    <property type="evidence" value="ECO:0007669"/>
    <property type="project" value="UniProtKB-SubCell"/>
</dbReference>
<dbReference type="InterPro" id="IPR004732">
    <property type="entry name" value="Transaldolase_2"/>
</dbReference>
<dbReference type="UniPathway" id="UPA00115">
    <property type="reaction ID" value="UER00414"/>
</dbReference>
<dbReference type="PROSITE" id="PS01054">
    <property type="entry name" value="TRANSALDOLASE_1"/>
    <property type="match status" value="1"/>
</dbReference>
<feature type="active site" description="Schiff-base intermediate with substrate" evidence="11">
    <location>
        <position position="134"/>
    </location>
</feature>
<dbReference type="GO" id="GO:0006098">
    <property type="term" value="P:pentose-phosphate shunt"/>
    <property type="evidence" value="ECO:0007669"/>
    <property type="project" value="UniProtKB-UniRule"/>
</dbReference>
<evidence type="ECO:0000256" key="6">
    <source>
        <dbReference type="ARBA" id="ARBA00022490"/>
    </source>
</evidence>
<evidence type="ECO:0000256" key="7">
    <source>
        <dbReference type="ARBA" id="ARBA00022679"/>
    </source>
</evidence>
<evidence type="ECO:0000256" key="8">
    <source>
        <dbReference type="ARBA" id="ARBA00023126"/>
    </source>
</evidence>
<dbReference type="HAMAP" id="MF_00493">
    <property type="entry name" value="Transaldolase_2"/>
    <property type="match status" value="1"/>
</dbReference>
<proteinExistence type="inferred from homology"/>
<dbReference type="Pfam" id="PF00923">
    <property type="entry name" value="TAL_FSA"/>
    <property type="match status" value="1"/>
</dbReference>
<name>A0A3D8J0M1_9HELI</name>
<reference evidence="12 13" key="1">
    <citation type="submission" date="2018-04" db="EMBL/GenBank/DDBJ databases">
        <title>Novel Campyloabacter and Helicobacter Species and Strains.</title>
        <authorList>
            <person name="Mannion A.J."/>
            <person name="Shen Z."/>
            <person name="Fox J.G."/>
        </authorList>
    </citation>
    <scope>NUCLEOTIDE SEQUENCE [LARGE SCALE GENOMIC DNA]</scope>
    <source>
        <strain evidence="12 13">MIT 97-5075</strain>
    </source>
</reference>
<evidence type="ECO:0000256" key="4">
    <source>
        <dbReference type="ARBA" id="ARBA00008426"/>
    </source>
</evidence>
<comment type="subcellular location">
    <subcellularLocation>
        <location evidence="2 11">Cytoplasm</location>
    </subcellularLocation>
</comment>
<evidence type="ECO:0000256" key="3">
    <source>
        <dbReference type="ARBA" id="ARBA00004857"/>
    </source>
</evidence>
<dbReference type="InterPro" id="IPR001585">
    <property type="entry name" value="TAL/FSA"/>
</dbReference>
<dbReference type="PANTHER" id="PTHR10683">
    <property type="entry name" value="TRANSALDOLASE"/>
    <property type="match status" value="1"/>
</dbReference>
<evidence type="ECO:0000256" key="5">
    <source>
        <dbReference type="ARBA" id="ARBA00013151"/>
    </source>
</evidence>
<gene>
    <name evidence="11" type="primary">tal</name>
    <name evidence="12" type="ORF">CQA66_07705</name>
</gene>
<dbReference type="PANTHER" id="PTHR10683:SF31">
    <property type="entry name" value="TRANSALDOLASE"/>
    <property type="match status" value="1"/>
</dbReference>
<keyword evidence="6 11" id="KW-0963">Cytoplasm</keyword>
<dbReference type="GO" id="GO:0005975">
    <property type="term" value="P:carbohydrate metabolic process"/>
    <property type="evidence" value="ECO:0007669"/>
    <property type="project" value="InterPro"/>
</dbReference>
<evidence type="ECO:0000256" key="2">
    <source>
        <dbReference type="ARBA" id="ARBA00004496"/>
    </source>
</evidence>
<evidence type="ECO:0000256" key="11">
    <source>
        <dbReference type="HAMAP-Rule" id="MF_00493"/>
    </source>
</evidence>